<keyword evidence="2" id="KW-1185">Reference proteome</keyword>
<sequence>LIHTLSYNGFLPFLLFTSRQYLTSVVNYTSCCPYITTRWMLRDPTPRQHLTRDKHVVNRIIQLNMLNNHLSVISKCEVDGHCNRGLWTWHSPPLGCLRRRF</sequence>
<gene>
    <name evidence="1" type="ORF">BAE44_0014541</name>
</gene>
<evidence type="ECO:0000313" key="1">
    <source>
        <dbReference type="EMBL" id="OEL24436.1"/>
    </source>
</evidence>
<proteinExistence type="predicted"/>
<organism evidence="1 2">
    <name type="scientific">Dichanthelium oligosanthes</name>
    <dbReference type="NCBI Taxonomy" id="888268"/>
    <lineage>
        <taxon>Eukaryota</taxon>
        <taxon>Viridiplantae</taxon>
        <taxon>Streptophyta</taxon>
        <taxon>Embryophyta</taxon>
        <taxon>Tracheophyta</taxon>
        <taxon>Spermatophyta</taxon>
        <taxon>Magnoliopsida</taxon>
        <taxon>Liliopsida</taxon>
        <taxon>Poales</taxon>
        <taxon>Poaceae</taxon>
        <taxon>PACMAD clade</taxon>
        <taxon>Panicoideae</taxon>
        <taxon>Panicodae</taxon>
        <taxon>Paniceae</taxon>
        <taxon>Dichantheliinae</taxon>
        <taxon>Dichanthelium</taxon>
    </lineage>
</organism>
<reference evidence="1 2" key="1">
    <citation type="submission" date="2016-09" db="EMBL/GenBank/DDBJ databases">
        <title>The draft genome of Dichanthelium oligosanthes: A C3 panicoid grass species.</title>
        <authorList>
            <person name="Studer A.J."/>
            <person name="Schnable J.C."/>
            <person name="Brutnell T.P."/>
        </authorList>
    </citation>
    <scope>NUCLEOTIDE SEQUENCE [LARGE SCALE GENOMIC DNA]</scope>
    <source>
        <strain evidence="2">cv. Kellogg 1175</strain>
        <tissue evidence="1">Leaf</tissue>
    </source>
</reference>
<name>A0A1E5VH38_9POAL</name>
<dbReference type="Proteomes" id="UP000095767">
    <property type="component" value="Unassembled WGS sequence"/>
</dbReference>
<feature type="non-terminal residue" evidence="1">
    <location>
        <position position="1"/>
    </location>
</feature>
<dbReference type="EMBL" id="LWDX02039690">
    <property type="protein sequence ID" value="OEL24436.1"/>
    <property type="molecule type" value="Genomic_DNA"/>
</dbReference>
<evidence type="ECO:0000313" key="2">
    <source>
        <dbReference type="Proteomes" id="UP000095767"/>
    </source>
</evidence>
<accession>A0A1E5VH38</accession>
<protein>
    <submittedName>
        <fullName evidence="1">Uncharacterized protein</fullName>
    </submittedName>
</protein>
<dbReference type="AlphaFoldDB" id="A0A1E5VH38"/>
<comment type="caution">
    <text evidence="1">The sequence shown here is derived from an EMBL/GenBank/DDBJ whole genome shotgun (WGS) entry which is preliminary data.</text>
</comment>